<comment type="caution">
    <text evidence="12">The sequence shown here is derived from an EMBL/GenBank/DDBJ whole genome shotgun (WGS) entry which is preliminary data.</text>
</comment>
<name>A0ABY6U1V4_BIOOC</name>
<sequence>MSHPRFWDSLTTPFPWTRGSPSQQPFHVFSETHQTWHAVKPTSKPPTTSDADMSSFTVLSWNIDFMRILPNERMRAALDHLRQHVLNDNVASESNSDNAHKIVMLNEMTDSDLQIIKSQDWIQQKFHLTDISSENWDMAITDVFRIHYTNTDMSRDALFVEVCLRGKNVRLCTTHLESLVAMPPLRPHQLAEAAEHLHNADAGILGGDLNAIEGFDRNLHTLNNLKDAYLETGQKEGAEEGMTWGQMAATKSRKRHGLTRMDKILYCGDIRLQGFETFGMDVQVADEGDKQLLIEEEGLEKGWVTDHLGVKAGFLLVS</sequence>
<evidence type="ECO:0000256" key="8">
    <source>
        <dbReference type="ARBA" id="ARBA00022842"/>
    </source>
</evidence>
<dbReference type="InterPro" id="IPR005135">
    <property type="entry name" value="Endo/exonuclease/phosphatase"/>
</dbReference>
<keyword evidence="13" id="KW-1185">Reference proteome</keyword>
<protein>
    <recommendedName>
        <fullName evidence="11">Endonuclease/exonuclease/phosphatase domain-containing protein</fullName>
    </recommendedName>
</protein>
<reference evidence="12 13" key="1">
    <citation type="submission" date="2019-06" db="EMBL/GenBank/DDBJ databases">
        <authorList>
            <person name="Broberg M."/>
        </authorList>
    </citation>
    <scope>NUCLEOTIDE SEQUENCE [LARGE SCALE GENOMIC DNA]</scope>
</reference>
<evidence type="ECO:0000256" key="10">
    <source>
        <dbReference type="ARBA" id="ARBA00023242"/>
    </source>
</evidence>
<evidence type="ECO:0000259" key="11">
    <source>
        <dbReference type="Pfam" id="PF03372"/>
    </source>
</evidence>
<comment type="cofactor">
    <cofactor evidence="1">
        <name>Mn(2+)</name>
        <dbReference type="ChEBI" id="CHEBI:29035"/>
    </cofactor>
</comment>
<evidence type="ECO:0000256" key="5">
    <source>
        <dbReference type="ARBA" id="ARBA00022723"/>
    </source>
</evidence>
<keyword evidence="10" id="KW-0539">Nucleus</keyword>
<proteinExistence type="predicted"/>
<dbReference type="Gene3D" id="3.60.10.10">
    <property type="entry name" value="Endonuclease/exonuclease/phosphatase"/>
    <property type="match status" value="1"/>
</dbReference>
<dbReference type="CDD" id="cd09080">
    <property type="entry name" value="TDP2"/>
    <property type="match status" value="1"/>
</dbReference>
<keyword evidence="9" id="KW-0234">DNA repair</keyword>
<evidence type="ECO:0000313" key="12">
    <source>
        <dbReference type="EMBL" id="VUC24338.1"/>
    </source>
</evidence>
<evidence type="ECO:0000256" key="7">
    <source>
        <dbReference type="ARBA" id="ARBA00022801"/>
    </source>
</evidence>
<evidence type="ECO:0000256" key="6">
    <source>
        <dbReference type="ARBA" id="ARBA00022763"/>
    </source>
</evidence>
<evidence type="ECO:0000313" key="13">
    <source>
        <dbReference type="Proteomes" id="UP000766486"/>
    </source>
</evidence>
<comment type="subcellular location">
    <subcellularLocation>
        <location evidence="3">Nucleus</location>
        <location evidence="3">PML body</location>
    </subcellularLocation>
</comment>
<dbReference type="Proteomes" id="UP000766486">
    <property type="component" value="Unassembled WGS sequence"/>
</dbReference>
<comment type="cofactor">
    <cofactor evidence="2">
        <name>Mg(2+)</name>
        <dbReference type="ChEBI" id="CHEBI:18420"/>
    </cofactor>
</comment>
<dbReference type="Pfam" id="PF03372">
    <property type="entry name" value="Exo_endo_phos"/>
    <property type="match status" value="1"/>
</dbReference>
<dbReference type="EMBL" id="CABFNS010000718">
    <property type="protein sequence ID" value="VUC24338.1"/>
    <property type="molecule type" value="Genomic_DNA"/>
</dbReference>
<evidence type="ECO:0000256" key="4">
    <source>
        <dbReference type="ARBA" id="ARBA00022722"/>
    </source>
</evidence>
<evidence type="ECO:0000256" key="9">
    <source>
        <dbReference type="ARBA" id="ARBA00023204"/>
    </source>
</evidence>
<dbReference type="InterPro" id="IPR051547">
    <property type="entry name" value="TDP2-like"/>
</dbReference>
<evidence type="ECO:0000256" key="2">
    <source>
        <dbReference type="ARBA" id="ARBA00001946"/>
    </source>
</evidence>
<organism evidence="12 13">
    <name type="scientific">Bionectria ochroleuca</name>
    <name type="common">Gliocladium roseum</name>
    <dbReference type="NCBI Taxonomy" id="29856"/>
    <lineage>
        <taxon>Eukaryota</taxon>
        <taxon>Fungi</taxon>
        <taxon>Dikarya</taxon>
        <taxon>Ascomycota</taxon>
        <taxon>Pezizomycotina</taxon>
        <taxon>Sordariomycetes</taxon>
        <taxon>Hypocreomycetidae</taxon>
        <taxon>Hypocreales</taxon>
        <taxon>Bionectriaceae</taxon>
        <taxon>Clonostachys</taxon>
    </lineage>
</organism>
<keyword evidence="7" id="KW-0378">Hydrolase</keyword>
<keyword evidence="4" id="KW-0540">Nuclease</keyword>
<dbReference type="SUPFAM" id="SSF56219">
    <property type="entry name" value="DNase I-like"/>
    <property type="match status" value="1"/>
</dbReference>
<accession>A0ABY6U1V4</accession>
<gene>
    <name evidence="12" type="ORF">CLO192961_LOCUS138433</name>
</gene>
<dbReference type="PANTHER" id="PTHR15822">
    <property type="entry name" value="TRAF AND TNF RECEPTOR-ASSOCIATED PROTEIN"/>
    <property type="match status" value="1"/>
</dbReference>
<evidence type="ECO:0000256" key="3">
    <source>
        <dbReference type="ARBA" id="ARBA00004322"/>
    </source>
</evidence>
<dbReference type="InterPro" id="IPR036691">
    <property type="entry name" value="Endo/exonu/phosph_ase_sf"/>
</dbReference>
<evidence type="ECO:0000256" key="1">
    <source>
        <dbReference type="ARBA" id="ARBA00001936"/>
    </source>
</evidence>
<keyword evidence="6" id="KW-0227">DNA damage</keyword>
<keyword evidence="8" id="KW-0460">Magnesium</keyword>
<keyword evidence="5" id="KW-0479">Metal-binding</keyword>
<dbReference type="PANTHER" id="PTHR15822:SF4">
    <property type="entry name" value="TYROSYL-DNA PHOSPHODIESTERASE 2"/>
    <property type="match status" value="1"/>
</dbReference>
<feature type="domain" description="Endonuclease/exonuclease/phosphatase" evidence="11">
    <location>
        <begin position="59"/>
        <end position="307"/>
    </location>
</feature>